<gene>
    <name evidence="1" type="ORF">NDU88_003892</name>
</gene>
<evidence type="ECO:0000313" key="1">
    <source>
        <dbReference type="EMBL" id="KAJ1106491.1"/>
    </source>
</evidence>
<sequence>MCPSPGAGKLCPASLESKALFKREAMQQNVALPPGAGKLCPASQESKTLFKREAMQQNVARPLEPVNCV</sequence>
<proteinExistence type="predicted"/>
<keyword evidence="2" id="KW-1185">Reference proteome</keyword>
<protein>
    <submittedName>
        <fullName evidence="1">Uncharacterized protein</fullName>
    </submittedName>
</protein>
<dbReference type="Proteomes" id="UP001066276">
    <property type="component" value="Chromosome 9"/>
</dbReference>
<name>A0AAV7MRW0_PLEWA</name>
<dbReference type="AlphaFoldDB" id="A0AAV7MRW0"/>
<dbReference type="EMBL" id="JANPWB010000013">
    <property type="protein sequence ID" value="KAJ1106491.1"/>
    <property type="molecule type" value="Genomic_DNA"/>
</dbReference>
<reference evidence="1" key="1">
    <citation type="journal article" date="2022" name="bioRxiv">
        <title>Sequencing and chromosome-scale assembly of the giantPleurodeles waltlgenome.</title>
        <authorList>
            <person name="Brown T."/>
            <person name="Elewa A."/>
            <person name="Iarovenko S."/>
            <person name="Subramanian E."/>
            <person name="Araus A.J."/>
            <person name="Petzold A."/>
            <person name="Susuki M."/>
            <person name="Suzuki K.-i.T."/>
            <person name="Hayashi T."/>
            <person name="Toyoda A."/>
            <person name="Oliveira C."/>
            <person name="Osipova E."/>
            <person name="Leigh N.D."/>
            <person name="Simon A."/>
            <person name="Yun M.H."/>
        </authorList>
    </citation>
    <scope>NUCLEOTIDE SEQUENCE</scope>
    <source>
        <strain evidence="1">20211129_DDA</strain>
        <tissue evidence="1">Liver</tissue>
    </source>
</reference>
<organism evidence="1 2">
    <name type="scientific">Pleurodeles waltl</name>
    <name type="common">Iberian ribbed newt</name>
    <dbReference type="NCBI Taxonomy" id="8319"/>
    <lineage>
        <taxon>Eukaryota</taxon>
        <taxon>Metazoa</taxon>
        <taxon>Chordata</taxon>
        <taxon>Craniata</taxon>
        <taxon>Vertebrata</taxon>
        <taxon>Euteleostomi</taxon>
        <taxon>Amphibia</taxon>
        <taxon>Batrachia</taxon>
        <taxon>Caudata</taxon>
        <taxon>Salamandroidea</taxon>
        <taxon>Salamandridae</taxon>
        <taxon>Pleurodelinae</taxon>
        <taxon>Pleurodeles</taxon>
    </lineage>
</organism>
<comment type="caution">
    <text evidence="1">The sequence shown here is derived from an EMBL/GenBank/DDBJ whole genome shotgun (WGS) entry which is preliminary data.</text>
</comment>
<accession>A0AAV7MRW0</accession>
<evidence type="ECO:0000313" key="2">
    <source>
        <dbReference type="Proteomes" id="UP001066276"/>
    </source>
</evidence>